<evidence type="ECO:0000313" key="4">
    <source>
        <dbReference type="Proteomes" id="UP000176303"/>
    </source>
</evidence>
<dbReference type="Pfam" id="PF13439">
    <property type="entry name" value="Glyco_transf_4"/>
    <property type="match status" value="1"/>
</dbReference>
<evidence type="ECO:0000259" key="1">
    <source>
        <dbReference type="Pfam" id="PF00534"/>
    </source>
</evidence>
<proteinExistence type="predicted"/>
<sequence length="365" mass="40210">MTSNGVRVLQVSADRSSRGILFSGTAAAKRQEAYARAIGELFVISFSRVRDGASERVFGTLRIIPTNSYSRFLYILDAYRKARHLPKPDVVSAQDPFETGLAGWLLARHFGVPLHVQIHTDLFSPSYARLSIVHRLRVLVARFVLRRAARIRTVSDRIKQSLIHELHIPAERVSVLPIYVDIESLRNAPTDSALAVTFAAYRTKLLVVSRLEPEKHVALALRALRESAPPSTCLIIVGSGSEQKSLMRLAETLGIAESVFFEGAVEAAPYYRIADLVLVTSRFEGYGLVIIEALASGVPVLSTDVGIAHEAGAIIASEAFFGQELGKWFSDGPRSVELRNYPYEHFDAYVNAYAADLIKCARGLS</sequence>
<organism evidence="3 4">
    <name type="scientific">Candidatus Uhrbacteria bacterium RIFCSPHIGHO2_02_FULL_57_19</name>
    <dbReference type="NCBI Taxonomy" id="1802391"/>
    <lineage>
        <taxon>Bacteria</taxon>
        <taxon>Candidatus Uhriibacteriota</taxon>
    </lineage>
</organism>
<evidence type="ECO:0008006" key="5">
    <source>
        <dbReference type="Google" id="ProtNLM"/>
    </source>
</evidence>
<accession>A0A1F7U3U7</accession>
<dbReference type="InterPro" id="IPR001296">
    <property type="entry name" value="Glyco_trans_1"/>
</dbReference>
<comment type="caution">
    <text evidence="3">The sequence shown here is derived from an EMBL/GenBank/DDBJ whole genome shotgun (WGS) entry which is preliminary data.</text>
</comment>
<dbReference type="GO" id="GO:0016757">
    <property type="term" value="F:glycosyltransferase activity"/>
    <property type="evidence" value="ECO:0007669"/>
    <property type="project" value="InterPro"/>
</dbReference>
<name>A0A1F7U3U7_9BACT</name>
<feature type="domain" description="Glycosyl transferase family 1" evidence="1">
    <location>
        <begin position="203"/>
        <end position="310"/>
    </location>
</feature>
<dbReference type="AlphaFoldDB" id="A0A1F7U3U7"/>
<dbReference type="InterPro" id="IPR050194">
    <property type="entry name" value="Glycosyltransferase_grp1"/>
</dbReference>
<evidence type="ECO:0000259" key="2">
    <source>
        <dbReference type="Pfam" id="PF13439"/>
    </source>
</evidence>
<dbReference type="Proteomes" id="UP000176303">
    <property type="component" value="Unassembled WGS sequence"/>
</dbReference>
<dbReference type="PANTHER" id="PTHR45947">
    <property type="entry name" value="SULFOQUINOVOSYL TRANSFERASE SQD2"/>
    <property type="match status" value="1"/>
</dbReference>
<dbReference type="Pfam" id="PF00534">
    <property type="entry name" value="Glycos_transf_1"/>
    <property type="match status" value="1"/>
</dbReference>
<reference evidence="3 4" key="1">
    <citation type="journal article" date="2016" name="Nat. Commun.">
        <title>Thousands of microbial genomes shed light on interconnected biogeochemical processes in an aquifer system.</title>
        <authorList>
            <person name="Anantharaman K."/>
            <person name="Brown C.T."/>
            <person name="Hug L.A."/>
            <person name="Sharon I."/>
            <person name="Castelle C.J."/>
            <person name="Probst A.J."/>
            <person name="Thomas B.C."/>
            <person name="Singh A."/>
            <person name="Wilkins M.J."/>
            <person name="Karaoz U."/>
            <person name="Brodie E.L."/>
            <person name="Williams K.H."/>
            <person name="Hubbard S.S."/>
            <person name="Banfield J.F."/>
        </authorList>
    </citation>
    <scope>NUCLEOTIDE SEQUENCE [LARGE SCALE GENOMIC DNA]</scope>
</reference>
<gene>
    <name evidence="3" type="ORF">A3D72_01695</name>
</gene>
<dbReference type="CDD" id="cd03811">
    <property type="entry name" value="GT4_GT28_WabH-like"/>
    <property type="match status" value="1"/>
</dbReference>
<dbReference type="PANTHER" id="PTHR45947:SF3">
    <property type="entry name" value="SULFOQUINOVOSYL TRANSFERASE SQD2"/>
    <property type="match status" value="1"/>
</dbReference>
<dbReference type="Gene3D" id="3.40.50.2000">
    <property type="entry name" value="Glycogen Phosphorylase B"/>
    <property type="match status" value="2"/>
</dbReference>
<dbReference type="EMBL" id="MGDZ01000061">
    <property type="protein sequence ID" value="OGL72528.1"/>
    <property type="molecule type" value="Genomic_DNA"/>
</dbReference>
<dbReference type="STRING" id="1802391.A3D72_01695"/>
<dbReference type="SUPFAM" id="SSF53756">
    <property type="entry name" value="UDP-Glycosyltransferase/glycogen phosphorylase"/>
    <property type="match status" value="1"/>
</dbReference>
<protein>
    <recommendedName>
        <fullName evidence="5">Glycosyltransferase subfamily 4-like N-terminal domain-containing protein</fullName>
    </recommendedName>
</protein>
<feature type="domain" description="Glycosyltransferase subfamily 4-like N-terminal" evidence="2">
    <location>
        <begin position="40"/>
        <end position="183"/>
    </location>
</feature>
<evidence type="ECO:0000313" key="3">
    <source>
        <dbReference type="EMBL" id="OGL72528.1"/>
    </source>
</evidence>
<dbReference type="InterPro" id="IPR028098">
    <property type="entry name" value="Glyco_trans_4-like_N"/>
</dbReference>